<evidence type="ECO:0000256" key="1">
    <source>
        <dbReference type="SAM" id="MobiDB-lite"/>
    </source>
</evidence>
<dbReference type="EMBL" id="CM010715">
    <property type="protein sequence ID" value="RZC46646.1"/>
    <property type="molecule type" value="Genomic_DNA"/>
</dbReference>
<sequence>MGRTDDPKRNKNRKPVNPSRARPNAQSDEDDELNNQRVETPFNPPEMTSIRCTSRGSALNSRDQSVGLRPKPRQWPFQSQFGHKRGWVDL</sequence>
<name>A0A4Y7IF21_PAPSO</name>
<feature type="compositionally biased region" description="Polar residues" evidence="1">
    <location>
        <begin position="50"/>
        <end position="64"/>
    </location>
</feature>
<dbReference type="Proteomes" id="UP000316621">
    <property type="component" value="Chromosome 1"/>
</dbReference>
<evidence type="ECO:0000313" key="2">
    <source>
        <dbReference type="EMBL" id="RZC46646.1"/>
    </source>
</evidence>
<dbReference type="AlphaFoldDB" id="A0A4Y7IF21"/>
<keyword evidence="3" id="KW-1185">Reference proteome</keyword>
<dbReference type="Gramene" id="RZC46646">
    <property type="protein sequence ID" value="RZC46646"/>
    <property type="gene ID" value="C5167_039593"/>
</dbReference>
<feature type="region of interest" description="Disordered" evidence="1">
    <location>
        <begin position="1"/>
        <end position="90"/>
    </location>
</feature>
<protein>
    <submittedName>
        <fullName evidence="2">Uncharacterized protein</fullName>
    </submittedName>
</protein>
<gene>
    <name evidence="2" type="ORF">C5167_039593</name>
</gene>
<accession>A0A4Y7IF21</accession>
<reference evidence="2 3" key="1">
    <citation type="journal article" date="2018" name="Science">
        <title>The opium poppy genome and morphinan production.</title>
        <authorList>
            <person name="Guo L."/>
            <person name="Winzer T."/>
            <person name="Yang X."/>
            <person name="Li Y."/>
            <person name="Ning Z."/>
            <person name="He Z."/>
            <person name="Teodor R."/>
            <person name="Lu Y."/>
            <person name="Bowser T.A."/>
            <person name="Graham I.A."/>
            <person name="Ye K."/>
        </authorList>
    </citation>
    <scope>NUCLEOTIDE SEQUENCE [LARGE SCALE GENOMIC DNA]</scope>
    <source>
        <strain evidence="3">cv. HN1</strain>
        <tissue evidence="2">Leaves</tissue>
    </source>
</reference>
<organism evidence="2 3">
    <name type="scientific">Papaver somniferum</name>
    <name type="common">Opium poppy</name>
    <dbReference type="NCBI Taxonomy" id="3469"/>
    <lineage>
        <taxon>Eukaryota</taxon>
        <taxon>Viridiplantae</taxon>
        <taxon>Streptophyta</taxon>
        <taxon>Embryophyta</taxon>
        <taxon>Tracheophyta</taxon>
        <taxon>Spermatophyta</taxon>
        <taxon>Magnoliopsida</taxon>
        <taxon>Ranunculales</taxon>
        <taxon>Papaveraceae</taxon>
        <taxon>Papaveroideae</taxon>
        <taxon>Papaver</taxon>
    </lineage>
</organism>
<evidence type="ECO:0000313" key="3">
    <source>
        <dbReference type="Proteomes" id="UP000316621"/>
    </source>
</evidence>
<proteinExistence type="predicted"/>